<evidence type="ECO:0000313" key="4">
    <source>
        <dbReference type="EMBL" id="ATZ22577.1"/>
    </source>
</evidence>
<feature type="region of interest" description="Disordered" evidence="1">
    <location>
        <begin position="21"/>
        <end position="53"/>
    </location>
</feature>
<feature type="chain" id="PRO_5043377431" description="DUF8094 domain-containing protein" evidence="2">
    <location>
        <begin position="20"/>
        <end position="355"/>
    </location>
</feature>
<dbReference type="EMBL" id="CP024985">
    <property type="protein sequence ID" value="ATZ22577.1"/>
    <property type="molecule type" value="Genomic_DNA"/>
</dbReference>
<dbReference type="RefSeq" id="WP_030229149.1">
    <property type="nucleotide sequence ID" value="NZ_CP024985.1"/>
</dbReference>
<feature type="signal peptide" evidence="2">
    <location>
        <begin position="1"/>
        <end position="19"/>
    </location>
</feature>
<proteinExistence type="predicted"/>
<evidence type="ECO:0000256" key="1">
    <source>
        <dbReference type="SAM" id="MobiDB-lite"/>
    </source>
</evidence>
<gene>
    <name evidence="4" type="ORF">SLAV_03345</name>
</gene>
<dbReference type="Proteomes" id="UP000231791">
    <property type="component" value="Chromosome"/>
</dbReference>
<dbReference type="OrthoDB" id="4319522at2"/>
<dbReference type="KEGG" id="slx:SLAV_03345"/>
<accession>A0A2K8P753</accession>
<name>A0A2K8P753_STRLA</name>
<dbReference type="AlphaFoldDB" id="A0A2K8P753"/>
<dbReference type="InterPro" id="IPR058407">
    <property type="entry name" value="DUF8094"/>
</dbReference>
<organism evidence="4 5">
    <name type="scientific">Streptomyces lavendulae subsp. lavendulae</name>
    <dbReference type="NCBI Taxonomy" id="58340"/>
    <lineage>
        <taxon>Bacteria</taxon>
        <taxon>Bacillati</taxon>
        <taxon>Actinomycetota</taxon>
        <taxon>Actinomycetes</taxon>
        <taxon>Kitasatosporales</taxon>
        <taxon>Streptomycetaceae</taxon>
        <taxon>Streptomyces</taxon>
    </lineage>
</organism>
<feature type="region of interest" description="Disordered" evidence="1">
    <location>
        <begin position="101"/>
        <end position="127"/>
    </location>
</feature>
<evidence type="ECO:0000313" key="5">
    <source>
        <dbReference type="Proteomes" id="UP000231791"/>
    </source>
</evidence>
<feature type="domain" description="DUF8094" evidence="3">
    <location>
        <begin position="50"/>
        <end position="340"/>
    </location>
</feature>
<dbReference type="PROSITE" id="PS51257">
    <property type="entry name" value="PROKAR_LIPOPROTEIN"/>
    <property type="match status" value="1"/>
</dbReference>
<feature type="compositionally biased region" description="Low complexity" evidence="1">
    <location>
        <begin position="28"/>
        <end position="52"/>
    </location>
</feature>
<evidence type="ECO:0000256" key="2">
    <source>
        <dbReference type="SAM" id="SignalP"/>
    </source>
</evidence>
<protein>
    <recommendedName>
        <fullName evidence="3">DUF8094 domain-containing protein</fullName>
    </recommendedName>
</protein>
<evidence type="ECO:0000259" key="3">
    <source>
        <dbReference type="Pfam" id="PF26366"/>
    </source>
</evidence>
<keyword evidence="5" id="KW-1185">Reference proteome</keyword>
<dbReference type="Pfam" id="PF26366">
    <property type="entry name" value="DUF8094"/>
    <property type="match status" value="1"/>
</dbReference>
<sequence>MRRFAPTTLAVLLALGATAGCGGKPARPVSGPAASATASPAGPSAAPVKAPPLTEEEARKVVKDLSAKVEADSFDAEYWKGVAEGPLLEQQLAVVETARKYGTDRQPGPTNTPETDPAVHTWTTGQDDGGDRWILGAHELSGHTVGDARNETVLRWSLFHQQRTGSPWHASFVARAEDAKDLPQIAVGADGRAATGGDTSGLAANPADVCGRYGDYLHTDAGEGGVKWSKEVVSRREAFADGLKAERKSLGDPVRLEAGADTVRTPHGPVWRTTDGGALVACTTVSKLYTEMGPGRSTKFSSSGWAGTTGIPWASYTERIMGLTVLKVPAGAAGEVSVAAQSHLPYSFEGTKYTG</sequence>
<dbReference type="GeneID" id="49381815"/>
<keyword evidence="2" id="KW-0732">Signal</keyword>
<reference evidence="4 5" key="1">
    <citation type="submission" date="2017-11" db="EMBL/GenBank/DDBJ databases">
        <title>Complete genome sequence of Streptomyces lavendulae subsp. lavendulae CCM 3239 (formerly 'Streptomyces aureofaciens CCM 3239'), the producer of the angucycline-type antibiotic auricin.</title>
        <authorList>
            <person name="Busche T."/>
            <person name="Novakova R."/>
            <person name="Al'Dilaimi A."/>
            <person name="Homerova D."/>
            <person name="Feckova L."/>
            <person name="Rezuchova B."/>
            <person name="Mingyar E."/>
            <person name="Csolleiova D."/>
            <person name="Bekeova C."/>
            <person name="Winkler A."/>
            <person name="Sevcikova B."/>
            <person name="Kalinowski J."/>
            <person name="Kormanec J."/>
            <person name="Ruckert C."/>
        </authorList>
    </citation>
    <scope>NUCLEOTIDE SEQUENCE [LARGE SCALE GENOMIC DNA]</scope>
    <source>
        <strain evidence="4 5">CCM 3239</strain>
    </source>
</reference>